<dbReference type="InterPro" id="IPR036390">
    <property type="entry name" value="WH_DNA-bd_sf"/>
</dbReference>
<accession>A0ABP9DEZ9</accession>
<feature type="domain" description="HTH marR-type" evidence="4">
    <location>
        <begin position="1"/>
        <end position="79"/>
    </location>
</feature>
<dbReference type="PROSITE" id="PS50995">
    <property type="entry name" value="HTH_MARR_2"/>
    <property type="match status" value="1"/>
</dbReference>
<keyword evidence="6" id="KW-1185">Reference proteome</keyword>
<evidence type="ECO:0000256" key="3">
    <source>
        <dbReference type="ARBA" id="ARBA00023163"/>
    </source>
</evidence>
<organism evidence="5 6">
    <name type="scientific">Kitasatospora terrestris</name>
    <dbReference type="NCBI Taxonomy" id="258051"/>
    <lineage>
        <taxon>Bacteria</taxon>
        <taxon>Bacillati</taxon>
        <taxon>Actinomycetota</taxon>
        <taxon>Actinomycetes</taxon>
        <taxon>Kitasatosporales</taxon>
        <taxon>Streptomycetaceae</taxon>
        <taxon>Kitasatospora</taxon>
    </lineage>
</organism>
<dbReference type="PRINTS" id="PR00598">
    <property type="entry name" value="HTHMARR"/>
</dbReference>
<proteinExistence type="predicted"/>
<sequence length="85" mass="9525">MVSSAALTNRIDRLVEKGLVDRALDPDHRRRMLISLTEQGLRLVNEAADHHLANERTQLAGLTDDEQQQLATLLRRLLVSLGDEA</sequence>
<reference evidence="6" key="1">
    <citation type="journal article" date="2019" name="Int. J. Syst. Evol. Microbiol.">
        <title>The Global Catalogue of Microorganisms (GCM) 10K type strain sequencing project: providing services to taxonomists for standard genome sequencing and annotation.</title>
        <authorList>
            <consortium name="The Broad Institute Genomics Platform"/>
            <consortium name="The Broad Institute Genome Sequencing Center for Infectious Disease"/>
            <person name="Wu L."/>
            <person name="Ma J."/>
        </authorList>
    </citation>
    <scope>NUCLEOTIDE SEQUENCE [LARGE SCALE GENOMIC DNA]</scope>
    <source>
        <strain evidence="6">JCM 13006</strain>
    </source>
</reference>
<evidence type="ECO:0000313" key="5">
    <source>
        <dbReference type="EMBL" id="GAA4840275.1"/>
    </source>
</evidence>
<evidence type="ECO:0000256" key="1">
    <source>
        <dbReference type="ARBA" id="ARBA00023015"/>
    </source>
</evidence>
<dbReference type="EMBL" id="BAABIS010000001">
    <property type="protein sequence ID" value="GAA4840275.1"/>
    <property type="molecule type" value="Genomic_DNA"/>
</dbReference>
<dbReference type="PANTHER" id="PTHR42756">
    <property type="entry name" value="TRANSCRIPTIONAL REGULATOR, MARR"/>
    <property type="match status" value="1"/>
</dbReference>
<comment type="caution">
    <text evidence="5">The sequence shown here is derived from an EMBL/GenBank/DDBJ whole genome shotgun (WGS) entry which is preliminary data.</text>
</comment>
<keyword evidence="1" id="KW-0805">Transcription regulation</keyword>
<evidence type="ECO:0000313" key="6">
    <source>
        <dbReference type="Proteomes" id="UP001501752"/>
    </source>
</evidence>
<dbReference type="SUPFAM" id="SSF46785">
    <property type="entry name" value="Winged helix' DNA-binding domain"/>
    <property type="match status" value="1"/>
</dbReference>
<dbReference type="PANTHER" id="PTHR42756:SF1">
    <property type="entry name" value="TRANSCRIPTIONAL REPRESSOR OF EMRAB OPERON"/>
    <property type="match status" value="1"/>
</dbReference>
<dbReference type="Gene3D" id="1.10.10.10">
    <property type="entry name" value="Winged helix-like DNA-binding domain superfamily/Winged helix DNA-binding domain"/>
    <property type="match status" value="1"/>
</dbReference>
<gene>
    <name evidence="5" type="ORF">GCM10023235_14710</name>
</gene>
<dbReference type="InterPro" id="IPR000835">
    <property type="entry name" value="HTH_MarR-typ"/>
</dbReference>
<dbReference type="InterPro" id="IPR036388">
    <property type="entry name" value="WH-like_DNA-bd_sf"/>
</dbReference>
<keyword evidence="3" id="KW-0804">Transcription</keyword>
<dbReference type="Proteomes" id="UP001501752">
    <property type="component" value="Unassembled WGS sequence"/>
</dbReference>
<evidence type="ECO:0000259" key="4">
    <source>
        <dbReference type="PROSITE" id="PS50995"/>
    </source>
</evidence>
<evidence type="ECO:0000256" key="2">
    <source>
        <dbReference type="ARBA" id="ARBA00023125"/>
    </source>
</evidence>
<name>A0ABP9DEZ9_9ACTN</name>
<protein>
    <recommendedName>
        <fullName evidence="4">HTH marR-type domain-containing protein</fullName>
    </recommendedName>
</protein>
<keyword evidence="2" id="KW-0238">DNA-binding</keyword>